<dbReference type="GeneID" id="28801992"/>
<keyword evidence="2" id="KW-1185">Reference proteome</keyword>
<evidence type="ECO:0000313" key="1">
    <source>
        <dbReference type="EMBL" id="AMO43641.1"/>
    </source>
</evidence>
<protein>
    <submittedName>
        <fullName evidence="1">Uncharacterized protein</fullName>
    </submittedName>
</protein>
<organism evidence="1 2">
    <name type="scientific">Pseudomonas phage YMC11/06/C171_PPU_BP</name>
    <dbReference type="NCBI Taxonomy" id="1777063"/>
    <lineage>
        <taxon>Viruses</taxon>
        <taxon>Duplodnaviria</taxon>
        <taxon>Heunggongvirae</taxon>
        <taxon>Uroviricota</taxon>
        <taxon>Caudoviricetes</taxon>
        <taxon>Autographivirales</taxon>
        <taxon>Autoscriptoviridae</taxon>
        <taxon>Corkvirinae</taxon>
        <taxon>Kantovirus</taxon>
        <taxon>Kantovirus C171</taxon>
    </lineage>
</organism>
<dbReference type="RefSeq" id="YP_009275035.1">
    <property type="nucleotide sequence ID" value="NC_030923.1"/>
</dbReference>
<reference evidence="1 2" key="1">
    <citation type="submission" date="2015-12" db="EMBL/GenBank/DDBJ databases">
        <title>Complete Genome Sequence of the Pseudomonas putida phage YMC11/06/C171_PPU_BP.</title>
        <authorList>
            <person name="Jeon J."/>
            <person name="Yong D."/>
            <person name="Lee K."/>
        </authorList>
    </citation>
    <scope>NUCLEOTIDE SEQUENCE [LARGE SCALE GENOMIC DNA]</scope>
</reference>
<dbReference type="EMBL" id="KU310944">
    <property type="protein sequence ID" value="AMO43641.1"/>
    <property type="molecule type" value="Genomic_DNA"/>
</dbReference>
<proteinExistence type="predicted"/>
<sequence>MKPIIQWMPAAHNIYITKSGGMQSGYWACRHRRGLAYKSGVGRTPREAYEMWAQINEVRP</sequence>
<gene>
    <name evidence="1" type="ORF">C171_00170</name>
</gene>
<dbReference type="Proteomes" id="UP000201907">
    <property type="component" value="Segment"/>
</dbReference>
<name>A0A127KNX2_9CAUD</name>
<dbReference type="KEGG" id="vg:28801992"/>
<accession>A0A127KNX2</accession>
<evidence type="ECO:0000313" key="2">
    <source>
        <dbReference type="Proteomes" id="UP000201907"/>
    </source>
</evidence>